<dbReference type="GO" id="GO:0016020">
    <property type="term" value="C:membrane"/>
    <property type="evidence" value="ECO:0007669"/>
    <property type="project" value="TreeGrafter"/>
</dbReference>
<reference evidence="8" key="2">
    <citation type="submission" date="2010-04" db="EMBL/GenBank/DDBJ databases">
        <authorList>
            <person name="Buell R."/>
            <person name="Hamilton J."/>
            <person name="Hostetler J."/>
        </authorList>
    </citation>
    <scope>NUCLEOTIDE SEQUENCE [LARGE SCALE GENOMIC DNA]</scope>
    <source>
        <strain evidence="8">DAOM:BR144</strain>
    </source>
</reference>
<keyword evidence="6" id="KW-0040">ANK repeat</keyword>
<dbReference type="EnsemblProtists" id="PYU1_T006038">
    <property type="protein sequence ID" value="PYU1_T006038"/>
    <property type="gene ID" value="PYU1_G006026"/>
</dbReference>
<keyword evidence="4" id="KW-0256">Endoplasmic reticulum</keyword>
<dbReference type="InterPro" id="IPR036400">
    <property type="entry name" value="Cyt_B5-like_heme/steroid_sf"/>
</dbReference>
<dbReference type="SUPFAM" id="SSF48403">
    <property type="entry name" value="Ankyrin repeat"/>
    <property type="match status" value="1"/>
</dbReference>
<dbReference type="OMA" id="HSRYEVV"/>
<dbReference type="PROSITE" id="PS50088">
    <property type="entry name" value="ANK_REPEAT"/>
    <property type="match status" value="1"/>
</dbReference>
<dbReference type="PANTHER" id="PTHR10281">
    <property type="entry name" value="MEMBRANE-ASSOCIATED PROGESTERONE RECEPTOR COMPONENT-RELATED"/>
    <property type="match status" value="1"/>
</dbReference>
<dbReference type="PANTHER" id="PTHR10281:SF72">
    <property type="entry name" value="NEUDESIN"/>
    <property type="match status" value="1"/>
</dbReference>
<evidence type="ECO:0000256" key="3">
    <source>
        <dbReference type="ARBA" id="ARBA00022723"/>
    </source>
</evidence>
<dbReference type="Pfam" id="PF00023">
    <property type="entry name" value="Ank"/>
    <property type="match status" value="1"/>
</dbReference>
<evidence type="ECO:0000256" key="2">
    <source>
        <dbReference type="ARBA" id="ARBA00022617"/>
    </source>
</evidence>
<evidence type="ECO:0000313" key="8">
    <source>
        <dbReference type="Proteomes" id="UP000019132"/>
    </source>
</evidence>
<sequence length="417" mass="46515">MAGVWSQLQPTPGFVTAAGAAAVGAASYYYLQHGGMDQLRKLYANALMKLMLLTASKDTVPRIPLLELQQTSPVGSWVALCGTVFDVTNDPFFDNREGVYALWNGHDVTYLIVQMGVSVDGSDDAAMANYCDQELPISLLHEENSEDSERRMKLLQEWYVRFHTRYEVVAEITDLYTGDDWDSVREELLPPSIRFATGDRPRGKCPMGFGSRALSHVMSRANPNSKEVHTILFQGKRYDVTNSSLFQADGEFAHFVGHDITYALAVQSNRAEDLDVRPEREYTYAEQVLLEKYRITFARELALIATDSVNEATATSEAEHIDLHTLIDAGDEDALNMLTNYLSSQQGVPNVDQVCVRTTMTPLHKAVEKNRLDLVKLLVDAGASSSAEAALYDFETPLQMAKRFHYDTIADFLASRS</sequence>
<evidence type="ECO:0000256" key="4">
    <source>
        <dbReference type="ARBA" id="ARBA00022824"/>
    </source>
</evidence>
<evidence type="ECO:0000256" key="5">
    <source>
        <dbReference type="ARBA" id="ARBA00023004"/>
    </source>
</evidence>
<dbReference type="Proteomes" id="UP000019132">
    <property type="component" value="Unassembled WGS sequence"/>
</dbReference>
<dbReference type="SUPFAM" id="SSF55856">
    <property type="entry name" value="Cytochrome b5-like heme/steroid binding domain"/>
    <property type="match status" value="1"/>
</dbReference>
<keyword evidence="3" id="KW-0479">Metal-binding</keyword>
<dbReference type="eggNOG" id="ENOG502QUTW">
    <property type="taxonomic scope" value="Eukaryota"/>
</dbReference>
<evidence type="ECO:0000256" key="6">
    <source>
        <dbReference type="PROSITE-ProRule" id="PRU00023"/>
    </source>
</evidence>
<dbReference type="InterPro" id="IPR036770">
    <property type="entry name" value="Ankyrin_rpt-contain_sf"/>
</dbReference>
<dbReference type="VEuPathDB" id="FungiDB:PYU1_G006026"/>
<accession>K3WM46</accession>
<evidence type="ECO:0000313" key="7">
    <source>
        <dbReference type="EnsemblProtists" id="PYU1_T006038"/>
    </source>
</evidence>
<dbReference type="GO" id="GO:0046872">
    <property type="term" value="F:metal ion binding"/>
    <property type="evidence" value="ECO:0007669"/>
    <property type="project" value="UniProtKB-KW"/>
</dbReference>
<reference evidence="8" key="1">
    <citation type="journal article" date="2010" name="Genome Biol.">
        <title>Genome sequence of the necrotrophic plant pathogen Pythium ultimum reveals original pathogenicity mechanisms and effector repertoire.</title>
        <authorList>
            <person name="Levesque C.A."/>
            <person name="Brouwer H."/>
            <person name="Cano L."/>
            <person name="Hamilton J.P."/>
            <person name="Holt C."/>
            <person name="Huitema E."/>
            <person name="Raffaele S."/>
            <person name="Robideau G.P."/>
            <person name="Thines M."/>
            <person name="Win J."/>
            <person name="Zerillo M.M."/>
            <person name="Beakes G.W."/>
            <person name="Boore J.L."/>
            <person name="Busam D."/>
            <person name="Dumas B."/>
            <person name="Ferriera S."/>
            <person name="Fuerstenberg S.I."/>
            <person name="Gachon C.M."/>
            <person name="Gaulin E."/>
            <person name="Govers F."/>
            <person name="Grenville-Briggs L."/>
            <person name="Horner N."/>
            <person name="Hostetler J."/>
            <person name="Jiang R.H."/>
            <person name="Johnson J."/>
            <person name="Krajaejun T."/>
            <person name="Lin H."/>
            <person name="Meijer H.J."/>
            <person name="Moore B."/>
            <person name="Morris P."/>
            <person name="Phuntmart V."/>
            <person name="Puiu D."/>
            <person name="Shetty J."/>
            <person name="Stajich J.E."/>
            <person name="Tripathy S."/>
            <person name="Wawra S."/>
            <person name="van West P."/>
            <person name="Whitty B.R."/>
            <person name="Coutinho P.M."/>
            <person name="Henrissat B."/>
            <person name="Martin F."/>
            <person name="Thomas P.D."/>
            <person name="Tyler B.M."/>
            <person name="De Vries R.P."/>
            <person name="Kamoun S."/>
            <person name="Yandell M."/>
            <person name="Tisserat N."/>
            <person name="Buell C.R."/>
        </authorList>
    </citation>
    <scope>NUCLEOTIDE SEQUENCE</scope>
    <source>
        <strain evidence="8">DAOM:BR144</strain>
    </source>
</reference>
<protein>
    <submittedName>
        <fullName evidence="7">Uncharacterized protein</fullName>
    </submittedName>
</protein>
<feature type="repeat" description="ANK" evidence="6">
    <location>
        <begin position="358"/>
        <end position="390"/>
    </location>
</feature>
<dbReference type="InParanoid" id="K3WM46"/>
<dbReference type="EMBL" id="GL376625">
    <property type="status" value="NOT_ANNOTATED_CDS"/>
    <property type="molecule type" value="Genomic_DNA"/>
</dbReference>
<evidence type="ECO:0000256" key="1">
    <source>
        <dbReference type="ARBA" id="ARBA00004240"/>
    </source>
</evidence>
<keyword evidence="8" id="KW-1185">Reference proteome</keyword>
<dbReference type="AlphaFoldDB" id="K3WM46"/>
<dbReference type="PROSITE" id="PS50297">
    <property type="entry name" value="ANK_REP_REGION"/>
    <property type="match status" value="1"/>
</dbReference>
<dbReference type="InterPro" id="IPR050577">
    <property type="entry name" value="MAPR/NEUFC/NENF-like"/>
</dbReference>
<name>K3WM46_GLOUD</name>
<comment type="subcellular location">
    <subcellularLocation>
        <location evidence="1">Endoplasmic reticulum</location>
    </subcellularLocation>
</comment>
<reference evidence="7" key="3">
    <citation type="submission" date="2015-02" db="UniProtKB">
        <authorList>
            <consortium name="EnsemblProtists"/>
        </authorList>
    </citation>
    <scope>IDENTIFICATION</scope>
    <source>
        <strain evidence="7">DAOM BR144</strain>
    </source>
</reference>
<dbReference type="Gene3D" id="3.10.120.10">
    <property type="entry name" value="Cytochrome b5-like heme/steroid binding domain"/>
    <property type="match status" value="2"/>
</dbReference>
<dbReference type="Gene3D" id="1.25.40.20">
    <property type="entry name" value="Ankyrin repeat-containing domain"/>
    <property type="match status" value="1"/>
</dbReference>
<dbReference type="InterPro" id="IPR002110">
    <property type="entry name" value="Ankyrin_rpt"/>
</dbReference>
<proteinExistence type="predicted"/>
<keyword evidence="2" id="KW-0349">Heme</keyword>
<dbReference type="GO" id="GO:0005783">
    <property type="term" value="C:endoplasmic reticulum"/>
    <property type="evidence" value="ECO:0007669"/>
    <property type="project" value="UniProtKB-SubCell"/>
</dbReference>
<dbReference type="SMART" id="SM00248">
    <property type="entry name" value="ANK"/>
    <property type="match status" value="1"/>
</dbReference>
<organism evidence="7 8">
    <name type="scientific">Globisporangium ultimum (strain ATCC 200006 / CBS 805.95 / DAOM BR144)</name>
    <name type="common">Pythium ultimum</name>
    <dbReference type="NCBI Taxonomy" id="431595"/>
    <lineage>
        <taxon>Eukaryota</taxon>
        <taxon>Sar</taxon>
        <taxon>Stramenopiles</taxon>
        <taxon>Oomycota</taxon>
        <taxon>Peronosporomycetes</taxon>
        <taxon>Pythiales</taxon>
        <taxon>Pythiaceae</taxon>
        <taxon>Globisporangium</taxon>
    </lineage>
</organism>
<keyword evidence="5" id="KW-0408">Iron</keyword>
<dbReference type="HOGENOM" id="CLU_041080_0_0_1"/>